<feature type="compositionally biased region" description="Basic and acidic residues" evidence="1">
    <location>
        <begin position="991"/>
        <end position="1006"/>
    </location>
</feature>
<feature type="region of interest" description="Disordered" evidence="1">
    <location>
        <begin position="1"/>
        <end position="27"/>
    </location>
</feature>
<feature type="region of interest" description="Disordered" evidence="1">
    <location>
        <begin position="231"/>
        <end position="301"/>
    </location>
</feature>
<feature type="region of interest" description="Disordered" evidence="1">
    <location>
        <begin position="1216"/>
        <end position="1244"/>
    </location>
</feature>
<feature type="compositionally biased region" description="Polar residues" evidence="1">
    <location>
        <begin position="123"/>
        <end position="138"/>
    </location>
</feature>
<feature type="compositionally biased region" description="Polar residues" evidence="1">
    <location>
        <begin position="1216"/>
        <end position="1238"/>
    </location>
</feature>
<reference evidence="2" key="1">
    <citation type="submission" date="2021-01" db="EMBL/GenBank/DDBJ databases">
        <authorList>
            <person name="Corre E."/>
            <person name="Pelletier E."/>
            <person name="Niang G."/>
            <person name="Scheremetjew M."/>
            <person name="Finn R."/>
            <person name="Kale V."/>
            <person name="Holt S."/>
            <person name="Cochrane G."/>
            <person name="Meng A."/>
            <person name="Brown T."/>
            <person name="Cohen L."/>
        </authorList>
    </citation>
    <scope>NUCLEOTIDE SEQUENCE</scope>
    <source>
        <strain evidence="2">MM31A-1</strain>
    </source>
</reference>
<feature type="compositionally biased region" description="Low complexity" evidence="1">
    <location>
        <begin position="79"/>
        <end position="91"/>
    </location>
</feature>
<feature type="region of interest" description="Disordered" evidence="1">
    <location>
        <begin position="991"/>
        <end position="1018"/>
    </location>
</feature>
<feature type="compositionally biased region" description="Basic and acidic residues" evidence="1">
    <location>
        <begin position="344"/>
        <end position="361"/>
    </location>
</feature>
<gene>
    <name evidence="2" type="ORF">CDEB00056_LOCUS10424</name>
</gene>
<feature type="compositionally biased region" description="Polar residues" evidence="1">
    <location>
        <begin position="56"/>
        <end position="65"/>
    </location>
</feature>
<sequence>MGNCQNKGRDAVVVVRPPGGKDDQTQNGAFRYDKESKQIIYVGEHDEEDRTEITIEPSNSSESSTVATLTVTGNDISVTGSSPSTTNPTSNFRAGARTSAAAEDGPRSLLGEITEFLEDDASTIVTQTTCDQNGSPPQFFSPPAHQNEHSSIFDVSSRRKSTISPLGFENEHDDSPMANPEHDRAPATESSSSKAVPSEINQGYRIENKMSDDETEDSDLNGIFHVLSEESDDALRTSPDLDEMNLFRMGPSDPRDEDWDDEFVSASSESMEDSCEPTPKSWYDTNDLPHASSTDDEDDRCVLNDSEMVLYDDELESLDGIVSNLQMVKTSEARQDDEGEDEKGDLIPEIKTNAYREKTGDEVLSSSGSYDEVSDRDPLIRSLKDASSEKEVEDSRTKNSINAKEALANEEKESNDKISETNTEECAEAYKPVLKFIKSKYDIDEFETADIPMENERDEIYNSIQKSLSLEADGMRADTDDSLIPIDVSSRNITADDGNILIEVSSLCNTLPSAYDPEIATYSSQRDMSTMEENKATDKVAVVTNDLTSPRDENNQQESEIEELEGGGIFNVGDDVKQEISDNDDQLLLATKHSEDDIDEIYDTFAFSTSYSSESGGEAQENVEEMPANGSGIRNLSISSTKETKTLTPEDASELEIAQDQLSFEEGMSFSVHSVESHDIMEETTETNPSDAVVDINDMDDISVTEHASEISSVGTEEECGPAIVPKTTNDASLEKIDTIHGPLETVQDYTPIEGNINEKSILSEGDLSYDAERSQADTSVTASVRSFKRGDVIILSSGTPDDDISFDDSLAVNTNDGETNGVETNSGETICGETNVSFDNDNFKGIDSISADAEVIEKRKYREQVGLILESVEEQIKLNEFLLTKENLLQSETLNQNEGSVDSQTSEESMNEEIMEHHMNGVELVSTDENMEYHVEELASLLTKQLAKSSDSDEISQVSSTTTFPEFRREAASKSLFDNEIPTITKESHLVSKTTEDISSEDRTSQEQGIQSVGRKREMKDILTDNSSEDLDLESPLVSPVAVMPTSQKEHVDSTRSIPSPKTAVEGVVQMAANVKTEIVKSSDEKNLLASSIAALPQFLPRLPAKEPLKPDLTKSIDLEMSCFLTHNLSQKPYSESPLVSPSIASMKKLSKNQPTFRKPVVSHRQETDLDINQETVTVEMNSLLTEALAQSLDSESPLVSPVTSADIETQVKQRGSAVQSELQQGVAQSLMDSNQPEGKDRTQVAISNKVLKRKEMQLDQVQEIDTPEIPKEHVNFIRDRFSPGPKSKASSIPKVAQNSPVKSRLTYSGGRKTSIQVPSPKKPATERNEKSRTPTRSAVTSTRTAKSKTPTRTSVTVVKKTPTKTPPPKSKTPTRGSITVVRKTPSKTPARSKVVVGAKTPPRSNIKGGRKTIPMSNVRVTVKKDISPLYQDRRTPNSHLHSSARKVKESPLEGGKTPSSIPWDESSNKGPNSIKSKTSRATQLSPSPSTKLRSSVRSNASQTRRKTKPLCTEKWDPYLFDVKAGCERCLELSSEAEREFFFENGRHQRITRTSGGCTVGCNRYCGARFYEDEAPRLCRICFNATHRKPRKVNNEKAERAGPRRKLVAEYV</sequence>
<dbReference type="EMBL" id="HBIO01013425">
    <property type="protein sequence ID" value="CAE0465583.1"/>
    <property type="molecule type" value="Transcribed_RNA"/>
</dbReference>
<feature type="region of interest" description="Disordered" evidence="1">
    <location>
        <begin position="329"/>
        <end position="420"/>
    </location>
</feature>
<feature type="region of interest" description="Disordered" evidence="1">
    <location>
        <begin position="73"/>
        <end position="107"/>
    </location>
</feature>
<protein>
    <submittedName>
        <fullName evidence="2">Uncharacterized protein</fullName>
    </submittedName>
</protein>
<feature type="compositionally biased region" description="Basic and acidic residues" evidence="1">
    <location>
        <begin position="1325"/>
        <end position="1334"/>
    </location>
</feature>
<feature type="compositionally biased region" description="Polar residues" evidence="1">
    <location>
        <begin position="1336"/>
        <end position="1346"/>
    </location>
</feature>
<proteinExistence type="predicted"/>
<organism evidence="2">
    <name type="scientific">Chaetoceros debilis</name>
    <dbReference type="NCBI Taxonomy" id="122233"/>
    <lineage>
        <taxon>Eukaryota</taxon>
        <taxon>Sar</taxon>
        <taxon>Stramenopiles</taxon>
        <taxon>Ochrophyta</taxon>
        <taxon>Bacillariophyta</taxon>
        <taxon>Coscinodiscophyceae</taxon>
        <taxon>Chaetocerotophycidae</taxon>
        <taxon>Chaetocerotales</taxon>
        <taxon>Chaetocerotaceae</taxon>
        <taxon>Chaetoceros</taxon>
    </lineage>
</organism>
<accession>A0A7S3V9N5</accession>
<feature type="compositionally biased region" description="Low complexity" evidence="1">
    <location>
        <begin position="1349"/>
        <end position="1362"/>
    </location>
</feature>
<feature type="compositionally biased region" description="Basic and acidic residues" evidence="1">
    <location>
        <begin position="407"/>
        <end position="419"/>
    </location>
</feature>
<evidence type="ECO:0000256" key="1">
    <source>
        <dbReference type="SAM" id="MobiDB-lite"/>
    </source>
</evidence>
<name>A0A7S3V9N5_9STRA</name>
<feature type="compositionally biased region" description="Basic and acidic residues" evidence="1">
    <location>
        <begin position="1270"/>
        <end position="1283"/>
    </location>
</feature>
<feature type="compositionally biased region" description="Polar residues" evidence="1">
    <location>
        <begin position="1470"/>
        <end position="1504"/>
    </location>
</feature>
<feature type="compositionally biased region" description="Basic and acidic residues" evidence="1">
    <location>
        <begin position="169"/>
        <end position="186"/>
    </location>
</feature>
<feature type="region of interest" description="Disordered" evidence="1">
    <location>
        <begin position="120"/>
        <end position="217"/>
    </location>
</feature>
<feature type="compositionally biased region" description="Polar residues" evidence="1">
    <location>
        <begin position="188"/>
        <end position="201"/>
    </location>
</feature>
<feature type="compositionally biased region" description="Basic and acidic residues" evidence="1">
    <location>
        <begin position="373"/>
        <end position="397"/>
    </location>
</feature>
<feature type="region of interest" description="Disordered" evidence="1">
    <location>
        <begin position="1260"/>
        <end position="1509"/>
    </location>
</feature>
<feature type="compositionally biased region" description="Basic and acidic residues" evidence="1">
    <location>
        <begin position="1424"/>
        <end position="1437"/>
    </location>
</feature>
<evidence type="ECO:0000313" key="2">
    <source>
        <dbReference type="EMBL" id="CAE0465583.1"/>
    </source>
</evidence>
<feature type="region of interest" description="Disordered" evidence="1">
    <location>
        <begin position="46"/>
        <end position="65"/>
    </location>
</feature>